<evidence type="ECO:0000313" key="4">
    <source>
        <dbReference type="Proteomes" id="UP001304671"/>
    </source>
</evidence>
<dbReference type="GO" id="GO:0016787">
    <property type="term" value="F:hydrolase activity"/>
    <property type="evidence" value="ECO:0007669"/>
    <property type="project" value="UniProtKB-KW"/>
</dbReference>
<dbReference type="Proteomes" id="UP001304671">
    <property type="component" value="Unassembled WGS sequence"/>
</dbReference>
<dbReference type="InterPro" id="IPR000383">
    <property type="entry name" value="Xaa-Pro-like_dom"/>
</dbReference>
<evidence type="ECO:0000256" key="1">
    <source>
        <dbReference type="ARBA" id="ARBA00022801"/>
    </source>
</evidence>
<dbReference type="Pfam" id="PF02129">
    <property type="entry name" value="Peptidase_S15"/>
    <property type="match status" value="1"/>
</dbReference>
<dbReference type="InterPro" id="IPR029058">
    <property type="entry name" value="AB_hydrolase_fold"/>
</dbReference>
<dbReference type="RefSeq" id="WP_323250766.1">
    <property type="nucleotide sequence ID" value="NZ_JAYFUL010000028.1"/>
</dbReference>
<dbReference type="EMBL" id="JAYFUL010000028">
    <property type="protein sequence ID" value="MEA5259259.1"/>
    <property type="molecule type" value="Genomic_DNA"/>
</dbReference>
<dbReference type="Gene3D" id="2.60.120.260">
    <property type="entry name" value="Galactose-binding domain-like"/>
    <property type="match status" value="1"/>
</dbReference>
<dbReference type="Pfam" id="PF08530">
    <property type="entry name" value="PepX_C"/>
    <property type="match status" value="1"/>
</dbReference>
<accession>A0ABU5QR09</accession>
<dbReference type="Gene3D" id="1.10.3020.10">
    <property type="entry name" value="alpha-amino acid ester hydrolase ( Helical cap domain)"/>
    <property type="match status" value="1"/>
</dbReference>
<organism evidence="3 4">
    <name type="scientific">Arcicella aquatica</name>
    <dbReference type="NCBI Taxonomy" id="217141"/>
    <lineage>
        <taxon>Bacteria</taxon>
        <taxon>Pseudomonadati</taxon>
        <taxon>Bacteroidota</taxon>
        <taxon>Cytophagia</taxon>
        <taxon>Cytophagales</taxon>
        <taxon>Flectobacillaceae</taxon>
        <taxon>Arcicella</taxon>
    </lineage>
</organism>
<sequence>MKTFLSAFLSVLFPLMLTGQKLTLAQQDSVFVRENFSKQEVYITMRDGIRLFTSIYIPKDISSENPYPFLIHRTCFGSSPYGTSNYPKLLYYSTHVMREKFIFVKQDVRGRYMSEGIFTNMTPYIPSKKTLKDVDESSDTFDTIEWLLKNIPNNNGNVGLYGISYTGFYAIAGALSGHPAIKAVSPQAPISDFFFEDFHHNGAFVLAVGNALPVFGIPTQKPTESHWFLAHFPEINANNGYNWYKSMTPLQNFGKLYSDNFFWNEIIEHPNYDDFWQKRSIIPHLNPPTKMPPILNVGGWFDAEDMVGVLDIYKQIEKNNAAVSNTLIMGPFGHGDWSREQGHHLQGNIYFGDSLATFFQKNIELPFYKKHLKNAIDKDTQLPKAYLFDTGKKEWTNFTEYPVKDAVGLDLYLHADKKLSAVYPKNGFRQYVSDPKHPVPYAEGVFETLDFLPNYMSDDQRFVSNRQDVLTFQTEALQEDITFIGEIKINLKFSTSGTDADFFVKVIDGYPQNEPNSQYSPVGIKLAGYQQMVRSEIMRAKFRNSFSSPEPLVPNQKTNLDFRLQDVYHTFKKGHSIMIQIQSSAFPLFDVNPQKFVNNIYKANERDFQKATIKVFSESKISVNILSNTINGK</sequence>
<name>A0ABU5QR09_9BACT</name>
<dbReference type="InterPro" id="IPR013736">
    <property type="entry name" value="Xaa-Pro_dipept_C"/>
</dbReference>
<keyword evidence="1 3" id="KW-0378">Hydrolase</keyword>
<dbReference type="SUPFAM" id="SSF53474">
    <property type="entry name" value="alpha/beta-Hydrolases"/>
    <property type="match status" value="1"/>
</dbReference>
<reference evidence="3 4" key="1">
    <citation type="submission" date="2023-12" db="EMBL/GenBank/DDBJ databases">
        <title>Novel species of the genus Arcicella isolated from rivers.</title>
        <authorList>
            <person name="Lu H."/>
        </authorList>
    </citation>
    <scope>NUCLEOTIDE SEQUENCE [LARGE SCALE GENOMIC DNA]</scope>
    <source>
        <strain evidence="3 4">LMG 21963</strain>
    </source>
</reference>
<feature type="domain" description="Xaa-Pro dipeptidyl-peptidase C-terminal" evidence="2">
    <location>
        <begin position="365"/>
        <end position="622"/>
    </location>
</feature>
<dbReference type="InterPro" id="IPR005674">
    <property type="entry name" value="CocE/Ser_esterase"/>
</dbReference>
<dbReference type="InterPro" id="IPR008979">
    <property type="entry name" value="Galactose-bd-like_sf"/>
</dbReference>
<dbReference type="NCBIfam" id="TIGR00976">
    <property type="entry name" value="CocE_NonD"/>
    <property type="match status" value="1"/>
</dbReference>
<protein>
    <submittedName>
        <fullName evidence="3">CocE/NonD family hydrolase</fullName>
    </submittedName>
</protein>
<proteinExistence type="predicted"/>
<evidence type="ECO:0000259" key="2">
    <source>
        <dbReference type="SMART" id="SM00939"/>
    </source>
</evidence>
<evidence type="ECO:0000313" key="3">
    <source>
        <dbReference type="EMBL" id="MEA5259259.1"/>
    </source>
</evidence>
<comment type="caution">
    <text evidence="3">The sequence shown here is derived from an EMBL/GenBank/DDBJ whole genome shotgun (WGS) entry which is preliminary data.</text>
</comment>
<gene>
    <name evidence="3" type="ORF">VB264_15790</name>
</gene>
<dbReference type="Gene3D" id="3.40.50.1820">
    <property type="entry name" value="alpha/beta hydrolase"/>
    <property type="match status" value="1"/>
</dbReference>
<keyword evidence="4" id="KW-1185">Reference proteome</keyword>
<dbReference type="SMART" id="SM00939">
    <property type="entry name" value="PepX_C"/>
    <property type="match status" value="1"/>
</dbReference>
<dbReference type="SUPFAM" id="SSF49785">
    <property type="entry name" value="Galactose-binding domain-like"/>
    <property type="match status" value="1"/>
</dbReference>